<keyword evidence="3" id="KW-0131">Cell cycle</keyword>
<reference evidence="3" key="1">
    <citation type="submission" date="2022-10" db="EMBL/GenBank/DDBJ databases">
        <title>Novel sulphate-reducing endosymbionts in the free-living metamonad Anaeramoeba.</title>
        <authorList>
            <person name="Jerlstrom-Hultqvist J."/>
            <person name="Cepicka I."/>
            <person name="Gallot-Lavallee L."/>
            <person name="Salas-Leiva D."/>
            <person name="Curtis B.A."/>
            <person name="Zahonova K."/>
            <person name="Pipaliya S."/>
            <person name="Dacks J."/>
            <person name="Roger A.J."/>
        </authorList>
    </citation>
    <scope>NUCLEOTIDE SEQUENCE</scope>
    <source>
        <strain evidence="3">BMAN</strain>
    </source>
</reference>
<evidence type="ECO:0000256" key="1">
    <source>
        <dbReference type="ARBA" id="ARBA00011047"/>
    </source>
</evidence>
<comment type="caution">
    <text evidence="3">The sequence shown here is derived from an EMBL/GenBank/DDBJ whole genome shotgun (WGS) entry which is preliminary data.</text>
</comment>
<dbReference type="EMBL" id="JAPDFW010000084">
    <property type="protein sequence ID" value="KAJ5071872.1"/>
    <property type="molecule type" value="Genomic_DNA"/>
</dbReference>
<evidence type="ECO:0000256" key="2">
    <source>
        <dbReference type="SAM" id="MobiDB-lite"/>
    </source>
</evidence>
<keyword evidence="4" id="KW-1185">Reference proteome</keyword>
<name>A0A9Q0LFG6_ANAIG</name>
<dbReference type="Pfam" id="PF07065">
    <property type="entry name" value="D123"/>
    <property type="match status" value="1"/>
</dbReference>
<organism evidence="3 4">
    <name type="scientific">Anaeramoeba ignava</name>
    <name type="common">Anaerobic marine amoeba</name>
    <dbReference type="NCBI Taxonomy" id="1746090"/>
    <lineage>
        <taxon>Eukaryota</taxon>
        <taxon>Metamonada</taxon>
        <taxon>Anaeramoebidae</taxon>
        <taxon>Anaeramoeba</taxon>
    </lineage>
</organism>
<dbReference type="PANTHER" id="PTHR15323">
    <property type="entry name" value="D123 PROTEIN"/>
    <property type="match status" value="1"/>
</dbReference>
<comment type="similarity">
    <text evidence="1">Belongs to the CDC123 family.</text>
</comment>
<evidence type="ECO:0000313" key="4">
    <source>
        <dbReference type="Proteomes" id="UP001149090"/>
    </source>
</evidence>
<dbReference type="GO" id="GO:0051301">
    <property type="term" value="P:cell division"/>
    <property type="evidence" value="ECO:0007669"/>
    <property type="project" value="UniProtKB-KW"/>
</dbReference>
<dbReference type="InterPro" id="IPR009772">
    <property type="entry name" value="CDC123"/>
</dbReference>
<evidence type="ECO:0000313" key="3">
    <source>
        <dbReference type="EMBL" id="KAJ5071872.1"/>
    </source>
</evidence>
<dbReference type="Proteomes" id="UP001149090">
    <property type="component" value="Unassembled WGS sequence"/>
</dbReference>
<dbReference type="GO" id="GO:0005737">
    <property type="term" value="C:cytoplasm"/>
    <property type="evidence" value="ECO:0007669"/>
    <property type="project" value="TreeGrafter"/>
</dbReference>
<dbReference type="AlphaFoldDB" id="A0A9Q0LFG6"/>
<sequence>MSLSDKLKKVQLKKTTHQQQEPKKPEIISLKTEEDNFELIQNYTHRVFLTNIEYWINILEKTTFKTILIPMNQKETEFLIQSYEHLKKSNFEKFELTNELQIQFDEISNKLEKAMLEMTNGDPTKPVFIKSSCRSPKDSVVYEKEFLDLYKSFLEKQFDQSINSKIWALTKAGMKMLQFTDARKVVQTLCSSSRIYNDMNIYLKYLSPNSENPKTNQENQPNFKHKEHFVVREWIDMEPEMEFRGFVTNYNLNALSQYHYFVYFPNLVEKKKEIQDKIVDFYKKEVQPLLQNHFQSKDYIVDFCVSHGKVWVIELNAFEESTDAGLFDWEKEINILSNGPFEFRIQTEPPVGIEKRLSEEWQKYIN</sequence>
<proteinExistence type="inferred from homology"/>
<dbReference type="OrthoDB" id="360540at2759"/>
<gene>
    <name evidence="3" type="ORF">M0811_09771</name>
</gene>
<feature type="region of interest" description="Disordered" evidence="2">
    <location>
        <begin position="1"/>
        <end position="23"/>
    </location>
</feature>
<dbReference type="PANTHER" id="PTHR15323:SF6">
    <property type="entry name" value="CELL DIVISION CYCLE PROTEIN 123 HOMOLOG"/>
    <property type="match status" value="1"/>
</dbReference>
<protein>
    <submittedName>
        <fullName evidence="3">Cell division cycle protein</fullName>
    </submittedName>
</protein>
<dbReference type="OMA" id="YWINILE"/>
<accession>A0A9Q0LFG6</accession>
<keyword evidence="3" id="KW-0132">Cell division</keyword>